<evidence type="ECO:0000313" key="3">
    <source>
        <dbReference type="Proteomes" id="UP000664534"/>
    </source>
</evidence>
<dbReference type="Proteomes" id="UP000664534">
    <property type="component" value="Unassembled WGS sequence"/>
</dbReference>
<evidence type="ECO:0000313" key="2">
    <source>
        <dbReference type="EMBL" id="CAF9927910.1"/>
    </source>
</evidence>
<dbReference type="OrthoDB" id="6359816at2759"/>
<dbReference type="SUPFAM" id="SSF54695">
    <property type="entry name" value="POZ domain"/>
    <property type="match status" value="1"/>
</dbReference>
<dbReference type="InterPro" id="IPR011333">
    <property type="entry name" value="SKP1/BTB/POZ_sf"/>
</dbReference>
<name>A0A8H3INX3_9LECA</name>
<dbReference type="PROSITE" id="PS50097">
    <property type="entry name" value="BTB"/>
    <property type="match status" value="1"/>
</dbReference>
<proteinExistence type="predicted"/>
<evidence type="ECO:0000259" key="1">
    <source>
        <dbReference type="PROSITE" id="PS50097"/>
    </source>
</evidence>
<dbReference type="PANTHER" id="PTHR47843:SF5">
    <property type="entry name" value="BTB_POZ DOMAIN PROTEIN"/>
    <property type="match status" value="1"/>
</dbReference>
<organism evidence="2 3">
    <name type="scientific">Imshaugia aleurites</name>
    <dbReference type="NCBI Taxonomy" id="172621"/>
    <lineage>
        <taxon>Eukaryota</taxon>
        <taxon>Fungi</taxon>
        <taxon>Dikarya</taxon>
        <taxon>Ascomycota</taxon>
        <taxon>Pezizomycotina</taxon>
        <taxon>Lecanoromycetes</taxon>
        <taxon>OSLEUM clade</taxon>
        <taxon>Lecanoromycetidae</taxon>
        <taxon>Lecanorales</taxon>
        <taxon>Lecanorineae</taxon>
        <taxon>Parmeliaceae</taxon>
        <taxon>Imshaugia</taxon>
    </lineage>
</organism>
<dbReference type="CDD" id="cd18186">
    <property type="entry name" value="BTB_POZ_ZBTB_KLHL-like"/>
    <property type="match status" value="1"/>
</dbReference>
<dbReference type="AlphaFoldDB" id="A0A8H3INX3"/>
<accession>A0A8H3INX3</accession>
<dbReference type="EMBL" id="CAJPDT010000048">
    <property type="protein sequence ID" value="CAF9927910.1"/>
    <property type="molecule type" value="Genomic_DNA"/>
</dbReference>
<dbReference type="Gene3D" id="3.30.710.10">
    <property type="entry name" value="Potassium Channel Kv1.1, Chain A"/>
    <property type="match status" value="1"/>
</dbReference>
<dbReference type="InterPro" id="IPR000210">
    <property type="entry name" value="BTB/POZ_dom"/>
</dbReference>
<feature type="domain" description="BTB" evidence="1">
    <location>
        <begin position="24"/>
        <end position="85"/>
    </location>
</feature>
<comment type="caution">
    <text evidence="2">The sequence shown here is derived from an EMBL/GenBank/DDBJ whole genome shotgun (WGS) entry which is preliminary data.</text>
</comment>
<reference evidence="2" key="1">
    <citation type="submission" date="2021-03" db="EMBL/GenBank/DDBJ databases">
        <authorList>
            <person name="Tagirdzhanova G."/>
        </authorList>
    </citation>
    <scope>NUCLEOTIDE SEQUENCE</scope>
</reference>
<keyword evidence="3" id="KW-1185">Reference proteome</keyword>
<gene>
    <name evidence="2" type="ORF">IMSHALPRED_007328</name>
</gene>
<protein>
    <recommendedName>
        <fullName evidence="1">BTB domain-containing protein</fullName>
    </recommendedName>
</protein>
<sequence>MPSNIVPFLFPAAVQSAYKNGLYTDLKIICGKSEFMVHQIIVCSQATFFHAALAHDFRESSDNTIDLTADGISCVSRMMHCLYYGTYAEFGEVFEDANFTSAHQLHAAMYALGDKFDFSGLKDRALANFVQPALINSLQTVRGFIESIPIVYSSTPDSDRRLRDVTVQKIKASPPRFLQEDVKELFQKTLVEVPDLSWDLHQCWMSGMSVVPETTTASAKRKR</sequence>
<dbReference type="Pfam" id="PF00651">
    <property type="entry name" value="BTB"/>
    <property type="match status" value="1"/>
</dbReference>
<dbReference type="PANTHER" id="PTHR47843">
    <property type="entry name" value="BTB DOMAIN-CONTAINING PROTEIN-RELATED"/>
    <property type="match status" value="1"/>
</dbReference>